<dbReference type="AlphaFoldDB" id="A0A8J3VRR7"/>
<evidence type="ECO:0000313" key="2">
    <source>
        <dbReference type="Proteomes" id="UP000642748"/>
    </source>
</evidence>
<comment type="caution">
    <text evidence="1">The sequence shown here is derived from an EMBL/GenBank/DDBJ whole genome shotgun (WGS) entry which is preliminary data.</text>
</comment>
<keyword evidence="2" id="KW-1185">Reference proteome</keyword>
<sequence length="103" mass="10656">MSEYRDLTDIDMCRTAADIGPGNATSCRTAKWGPAGVNLCRTAGTDVGGSVSACRNSAPDARNVNMCRNSEPVRICRTGVTVPGRDPLNASDEAALSGLLSPA</sequence>
<protein>
    <submittedName>
        <fullName evidence="1">Uncharacterized protein</fullName>
    </submittedName>
</protein>
<dbReference type="RefSeq" id="WP_203919297.1">
    <property type="nucleotide sequence ID" value="NZ_BONZ01000036.1"/>
</dbReference>
<evidence type="ECO:0000313" key="1">
    <source>
        <dbReference type="EMBL" id="GIH15673.1"/>
    </source>
</evidence>
<proteinExistence type="predicted"/>
<name>A0A8J3VRR7_9ACTN</name>
<reference evidence="1" key="1">
    <citation type="submission" date="2021-01" db="EMBL/GenBank/DDBJ databases">
        <title>Whole genome shotgun sequence of Rugosimonospora africana NBRC 104875.</title>
        <authorList>
            <person name="Komaki H."/>
            <person name="Tamura T."/>
        </authorList>
    </citation>
    <scope>NUCLEOTIDE SEQUENCE</scope>
    <source>
        <strain evidence="1">NBRC 104875</strain>
    </source>
</reference>
<dbReference type="EMBL" id="BONZ01000036">
    <property type="protein sequence ID" value="GIH15673.1"/>
    <property type="molecule type" value="Genomic_DNA"/>
</dbReference>
<accession>A0A8J3VRR7</accession>
<organism evidence="1 2">
    <name type="scientific">Rugosimonospora africana</name>
    <dbReference type="NCBI Taxonomy" id="556532"/>
    <lineage>
        <taxon>Bacteria</taxon>
        <taxon>Bacillati</taxon>
        <taxon>Actinomycetota</taxon>
        <taxon>Actinomycetes</taxon>
        <taxon>Micromonosporales</taxon>
        <taxon>Micromonosporaceae</taxon>
        <taxon>Rugosimonospora</taxon>
    </lineage>
</organism>
<dbReference type="Proteomes" id="UP000642748">
    <property type="component" value="Unassembled WGS sequence"/>
</dbReference>
<gene>
    <name evidence="1" type="ORF">Raf01_38450</name>
</gene>